<gene>
    <name evidence="1" type="ORF">DWW24_02085</name>
</gene>
<dbReference type="RefSeq" id="WP_118107171.1">
    <property type="nucleotide sequence ID" value="NZ_QRYW01000003.1"/>
</dbReference>
<evidence type="ECO:0000313" key="2">
    <source>
        <dbReference type="Proteomes" id="UP000283426"/>
    </source>
</evidence>
<accession>A0A412WSS0</accession>
<organism evidence="1 2">
    <name type="scientific">Odoribacter splanchnicus</name>
    <dbReference type="NCBI Taxonomy" id="28118"/>
    <lineage>
        <taxon>Bacteria</taxon>
        <taxon>Pseudomonadati</taxon>
        <taxon>Bacteroidota</taxon>
        <taxon>Bacteroidia</taxon>
        <taxon>Bacteroidales</taxon>
        <taxon>Odoribacteraceae</taxon>
        <taxon>Odoribacter</taxon>
    </lineage>
</organism>
<protein>
    <submittedName>
        <fullName evidence="1">Uncharacterized protein</fullName>
    </submittedName>
</protein>
<reference evidence="1 2" key="1">
    <citation type="submission" date="2018-08" db="EMBL/GenBank/DDBJ databases">
        <title>A genome reference for cultivated species of the human gut microbiota.</title>
        <authorList>
            <person name="Zou Y."/>
            <person name="Xue W."/>
            <person name="Luo G."/>
        </authorList>
    </citation>
    <scope>NUCLEOTIDE SEQUENCE [LARGE SCALE GENOMIC DNA]</scope>
    <source>
        <strain evidence="1 2">AF14-6AC</strain>
    </source>
</reference>
<dbReference type="Proteomes" id="UP000283426">
    <property type="component" value="Unassembled WGS sequence"/>
</dbReference>
<evidence type="ECO:0000313" key="1">
    <source>
        <dbReference type="EMBL" id="RGV30211.1"/>
    </source>
</evidence>
<name>A0A412WSS0_9BACT</name>
<dbReference type="AlphaFoldDB" id="A0A412WSS0"/>
<sequence>MKVKLITTPDDLKAKELLNIRGGISEELQNELEGCQKCNCCFGNENKKVIKKGETTSPKNKTML</sequence>
<dbReference type="EMBL" id="QRYW01000003">
    <property type="protein sequence ID" value="RGV30211.1"/>
    <property type="molecule type" value="Genomic_DNA"/>
</dbReference>
<comment type="caution">
    <text evidence="1">The sequence shown here is derived from an EMBL/GenBank/DDBJ whole genome shotgun (WGS) entry which is preliminary data.</text>
</comment>
<proteinExistence type="predicted"/>